<dbReference type="Pfam" id="PF13809">
    <property type="entry name" value="Tubulin_2"/>
    <property type="match status" value="1"/>
</dbReference>
<reference evidence="1 2" key="1">
    <citation type="submission" date="2018-11" db="EMBL/GenBank/DDBJ databases">
        <title>Genomes From Bacteria Associated with the Canine Oral Cavity: a Test Case for Automated Genome-Based Taxonomic Assignment.</title>
        <authorList>
            <person name="Coil D.A."/>
            <person name="Jospin G."/>
            <person name="Darling A.E."/>
            <person name="Wallis C."/>
            <person name="Davis I.J."/>
            <person name="Harris S."/>
            <person name="Eisen J.A."/>
            <person name="Holcombe L.J."/>
            <person name="O'Flynn C."/>
        </authorList>
    </citation>
    <scope>NUCLEOTIDE SEQUENCE [LARGE SCALE GENOMIC DNA]</scope>
    <source>
        <strain evidence="1 2">OH5050</strain>
    </source>
</reference>
<dbReference type="OrthoDB" id="4795870at2"/>
<comment type="caution">
    <text evidence="1">The sequence shown here is derived from an EMBL/GenBank/DDBJ whole genome shotgun (WGS) entry which is preliminary data.</text>
</comment>
<evidence type="ECO:0000313" key="1">
    <source>
        <dbReference type="EMBL" id="RRD30750.1"/>
    </source>
</evidence>
<evidence type="ECO:0000313" key="2">
    <source>
        <dbReference type="Proteomes" id="UP000271272"/>
    </source>
</evidence>
<proteinExistence type="predicted"/>
<gene>
    <name evidence="1" type="ORF">EII10_01135</name>
</gene>
<name>A0A3P1VB69_9ACTO</name>
<sequence>MYKVLVIGCGGSGAKTLSYMMDQLHADLAVHGIDEIPGCWQFLVVDTPLQEEQGEQVASVSRQGGAYVACGVANGEYRVVDEGLTHSVQRDGSQGLRQLATWMPRRPRDVAFPVTVGAGQFRGIGRLLVLTRVSEISRGVQGALARMSGPRAQEEAERVARSVPGAGPAPESTAPPLVLVVSSMAGGSGASMTLDVCRLVAGVRSAPAIDPQLISVFLYTAEAFGSVPAHMRSGMPGNTLAMLGEIVAAQASPDGTAADLDASLYSSLGLSNRAGRAFKRVTPIGLRSGGSGAVFGDGTTEGLFRGMGRGLARYISSSAFDDYVSYDIANQVSIPGRDLVAWGVDPTDTAWGSFGYASLSTGRDRYAEYAAQRIARRVVDHSLDGFRLAGDTTGDTQRLADLWGHRRTQELEALGLPVDPGSYVLAGEGAVDQATIDWFLSAQASAVVNKEVLAARAGEAVSAIMAQRPQAQGMPVVEWGEGMARWLEGSKEPALLSELERTSAELALSRLEEMAERLVSTTRRAIAELGLPYALYLLDQLRQPGGILESLVPRVAAIEQLGPAHPLALPDDLTQQMRGMGKATLGSAGTEQLVERMHSSLKQSTFHWLAARTAAHVAGALRDMASSAVRPLEDALDDARKVLVDARAVHSAQTGVADVATEIYGAWPQEPQPGQTGAASVPQRFATAHNEVVLMGVQDYPARFEEHITHASSARSDVHQAYARVVREVLVGSWEQGAGERPPEDLLRVSTAWVPAALHSATGSALPTPARYELRLKPSQILGRARAYVARRGESFETFSSQSLRSYLTDDTVGDHERHARSEAVLTGLKRTLEMARPLAEISEEAYRVLHNGERPALAYTFSPIPLRNQEVVGRFLDYLDQEETIDRDLVRDRVDKALGDEDVSRVDVFGSYPRTLPVAYSGLLKSVAEAWDRARGSSGARDSFWRHRRARPLPGGLPIGDAERRALVRGWWTATLAGGIERAPWGASSDTQPVRIWDPAEGEWVAFPAPMLTPPSRMITANAWLPAVLESILLAYLRVGSQGLEAFRPWRVLRHWADDSSDEPQVSFGVTSPVERTIGELLSRGRLEGLTPVAGLAEAGDPESRRTAMLAYCDLVLGDLEQNYLPGPGKADAPGHFTNYRKRTLVETTPLTIDLAQEMHDELRGVRETIASAQPTIASGEFGSSLSGGIEY</sequence>
<dbReference type="Proteomes" id="UP000271272">
    <property type="component" value="Unassembled WGS sequence"/>
</dbReference>
<protein>
    <submittedName>
        <fullName evidence="1">Tubulin-like protein</fullName>
    </submittedName>
</protein>
<dbReference type="AlphaFoldDB" id="A0A3P1VB69"/>
<dbReference type="EMBL" id="RQZC01000001">
    <property type="protein sequence ID" value="RRD30750.1"/>
    <property type="molecule type" value="Genomic_DNA"/>
</dbReference>
<keyword evidence="2" id="KW-1185">Reference proteome</keyword>
<dbReference type="InterPro" id="IPR025904">
    <property type="entry name" value="Tubulin-like"/>
</dbReference>
<organism evidence="1 2">
    <name type="scientific">Actinomyces bowdenii</name>
    <dbReference type="NCBI Taxonomy" id="131109"/>
    <lineage>
        <taxon>Bacteria</taxon>
        <taxon>Bacillati</taxon>
        <taxon>Actinomycetota</taxon>
        <taxon>Actinomycetes</taxon>
        <taxon>Actinomycetales</taxon>
        <taxon>Actinomycetaceae</taxon>
        <taxon>Actinomyces</taxon>
    </lineage>
</organism>
<accession>A0A3P1VB69</accession>
<dbReference type="RefSeq" id="WP_124932662.1">
    <property type="nucleotide sequence ID" value="NZ_JAGFOU010000008.1"/>
</dbReference>